<proteinExistence type="evidence at transcript level"/>
<feature type="non-terminal residue" evidence="1">
    <location>
        <position position="1"/>
    </location>
</feature>
<evidence type="ECO:0000313" key="1">
    <source>
        <dbReference type="EMBL" id="ACD11891.1"/>
    </source>
</evidence>
<dbReference type="AlphaFoldDB" id="A0A0U1S4P5"/>
<organism evidence="1">
    <name type="scientific">Isometrus maculatus</name>
    <name type="common">Lesser brown scorpion</name>
    <name type="synonym">Scorpio maculatus</name>
    <dbReference type="NCBI Taxonomy" id="497827"/>
    <lineage>
        <taxon>Eukaryota</taxon>
        <taxon>Metazoa</taxon>
        <taxon>Ecdysozoa</taxon>
        <taxon>Arthropoda</taxon>
        <taxon>Chelicerata</taxon>
        <taxon>Arachnida</taxon>
        <taxon>Scorpiones</taxon>
        <taxon>Buthida</taxon>
        <taxon>Buthoidea</taxon>
        <taxon>Buthidae</taxon>
        <taxon>Isometrus</taxon>
    </lineage>
</organism>
<protein>
    <submittedName>
        <fullName evidence="1">Uncharacterized protein</fullName>
    </submittedName>
</protein>
<dbReference type="EMBL" id="EU252311">
    <property type="protein sequence ID" value="ACD11891.1"/>
    <property type="molecule type" value="mRNA"/>
</dbReference>
<name>A0A0U1S4P5_ISOMC</name>
<accession>A0A0U1S4P5</accession>
<reference evidence="1" key="1">
    <citation type="submission" date="2007-10" db="EMBL/GenBank/DDBJ databases">
        <title>Classification and functional annotation of ESTs from venom glands of Isometrus maculatus.</title>
        <authorList>
            <person name="Li W."/>
            <person name="Ma Y."/>
            <person name="Zhao R."/>
            <person name="Cao Z."/>
        </authorList>
    </citation>
    <scope>NUCLEOTIDE SEQUENCE</scope>
    <source>
        <tissue evidence="1">Venom gland</tissue>
    </source>
</reference>
<sequence>GCQYCEDSFNSMNHSHPWVWSPRWNLLHPPPGTDLIIRLLTIQIISKVIDSIISPNGDRKLCEKF</sequence>